<accession>A0A6L2MJJ9</accession>
<gene>
    <name evidence="2" type="ORF">Tci_045918</name>
</gene>
<organism evidence="2">
    <name type="scientific">Tanacetum cinerariifolium</name>
    <name type="common">Dalmatian daisy</name>
    <name type="synonym">Chrysanthemum cinerariifolium</name>
    <dbReference type="NCBI Taxonomy" id="118510"/>
    <lineage>
        <taxon>Eukaryota</taxon>
        <taxon>Viridiplantae</taxon>
        <taxon>Streptophyta</taxon>
        <taxon>Embryophyta</taxon>
        <taxon>Tracheophyta</taxon>
        <taxon>Spermatophyta</taxon>
        <taxon>Magnoliopsida</taxon>
        <taxon>eudicotyledons</taxon>
        <taxon>Gunneridae</taxon>
        <taxon>Pentapetalae</taxon>
        <taxon>asterids</taxon>
        <taxon>campanulids</taxon>
        <taxon>Asterales</taxon>
        <taxon>Asteraceae</taxon>
        <taxon>Asteroideae</taxon>
        <taxon>Anthemideae</taxon>
        <taxon>Anthemidinae</taxon>
        <taxon>Tanacetum</taxon>
    </lineage>
</organism>
<feature type="compositionally biased region" description="Polar residues" evidence="1">
    <location>
        <begin position="421"/>
        <end position="448"/>
    </location>
</feature>
<dbReference type="AlphaFoldDB" id="A0A6L2MJJ9"/>
<dbReference type="EMBL" id="BKCJ010006786">
    <property type="protein sequence ID" value="GEU73940.1"/>
    <property type="molecule type" value="Genomic_DNA"/>
</dbReference>
<comment type="caution">
    <text evidence="2">The sequence shown here is derived from an EMBL/GenBank/DDBJ whole genome shotgun (WGS) entry which is preliminary data.</text>
</comment>
<feature type="region of interest" description="Disordered" evidence="1">
    <location>
        <begin position="157"/>
        <end position="280"/>
    </location>
</feature>
<protein>
    <submittedName>
        <fullName evidence="2">Uncharacterized protein</fullName>
    </submittedName>
</protein>
<proteinExistence type="predicted"/>
<name>A0A6L2MJJ9_TANCI</name>
<evidence type="ECO:0000256" key="1">
    <source>
        <dbReference type="SAM" id="MobiDB-lite"/>
    </source>
</evidence>
<reference evidence="2" key="1">
    <citation type="journal article" date="2019" name="Sci. Rep.">
        <title>Draft genome of Tanacetum cinerariifolium, the natural source of mosquito coil.</title>
        <authorList>
            <person name="Yamashiro T."/>
            <person name="Shiraishi A."/>
            <person name="Satake H."/>
            <person name="Nakayama K."/>
        </authorList>
    </citation>
    <scope>NUCLEOTIDE SEQUENCE</scope>
</reference>
<feature type="region of interest" description="Disordered" evidence="1">
    <location>
        <begin position="394"/>
        <end position="468"/>
    </location>
</feature>
<feature type="compositionally biased region" description="Basic and acidic residues" evidence="1">
    <location>
        <begin position="224"/>
        <end position="251"/>
    </location>
</feature>
<evidence type="ECO:0000313" key="2">
    <source>
        <dbReference type="EMBL" id="GEU73940.1"/>
    </source>
</evidence>
<feature type="compositionally biased region" description="Basic and acidic residues" evidence="1">
    <location>
        <begin position="191"/>
        <end position="210"/>
    </location>
</feature>
<sequence>MSSITAQQTKLDLELVPKENRLDIRKCNGRIPHGLTPREPTFQVILDTIALTLFYHAFLITTDVPEGRSIHSMMLLSIRCIKPGELLLLLSTEKIQENLSKKSLTKPATGIVIREPHVETKSKRKEKVDVTRSRGIELLYELALTKEAQMKEVRKKSLRDLHKLHPSGSGTVAEKPPRVDKITFPVISEGTGDKPRVPDVTKDESTKSESESWGNNEDDGNDENDSKNEGNDDENKSDDDKTPFDSEKDSDFTQDTDGSNKDRGMDDTTNQLSDDVQDKKVDDEMTNAQQEKENLIITQEQVVEDAHVTIMTVAKEFEVPDASASSQTQSTYEAVATLTEFELKKILIDKMNSSKSYLTAPKHWECYDGLIMSYNLDKDFFSSYDVYSLKRSRQDKDKGKGPFAGSDRGFKKRKTRKDAKPTTSLKNKDSTSNSSKGTKSQIKSSGKSVHSKEPKFEENPEGGDYPFDLSKPLPLITRGNYQSVPVEFIINNDLKNLQVGISTMTYTTSTTKTKVTQEQRKSFYAYARGKQSRGDVYFTKHIMAVTHVLVIRKHGYGYLEEIVVRRADNVLYKFKEGDHNMGTWNMEHGNRLLEREGMSIHTWTEIRTWNSSW</sequence>